<proteinExistence type="predicted"/>
<keyword evidence="5" id="KW-0339">Growth factor</keyword>
<dbReference type="Gene3D" id="2.10.25.10">
    <property type="entry name" value="Laminin"/>
    <property type="match status" value="1"/>
</dbReference>
<keyword evidence="7 9" id="KW-1015">Disulfide bond</keyword>
<dbReference type="Proteomes" id="UP000314983">
    <property type="component" value="Chromosome 18"/>
</dbReference>
<dbReference type="GO" id="GO:0008284">
    <property type="term" value="P:positive regulation of cell population proliferation"/>
    <property type="evidence" value="ECO:0007669"/>
    <property type="project" value="TreeGrafter"/>
</dbReference>
<evidence type="ECO:0000256" key="9">
    <source>
        <dbReference type="PROSITE-ProRule" id="PRU00076"/>
    </source>
</evidence>
<evidence type="ECO:0000256" key="5">
    <source>
        <dbReference type="ARBA" id="ARBA00023030"/>
    </source>
</evidence>
<feature type="transmembrane region" description="Helical" evidence="10">
    <location>
        <begin position="64"/>
        <end position="86"/>
    </location>
</feature>
<reference evidence="12" key="3">
    <citation type="submission" date="2020-05" db="EMBL/GenBank/DDBJ databases">
        <title>Electrophorus electricus (electric eel) genome, fEleEle1, primary haplotype.</title>
        <authorList>
            <person name="Myers G."/>
            <person name="Meyer A."/>
            <person name="Fedrigo O."/>
            <person name="Formenti G."/>
            <person name="Rhie A."/>
            <person name="Tracey A."/>
            <person name="Sims Y."/>
            <person name="Jarvis E.D."/>
        </authorList>
    </citation>
    <scope>NUCLEOTIDE SEQUENCE [LARGE SCALE GENOMIC DNA]</scope>
</reference>
<dbReference type="GO" id="GO:0005615">
    <property type="term" value="C:extracellular space"/>
    <property type="evidence" value="ECO:0007669"/>
    <property type="project" value="TreeGrafter"/>
</dbReference>
<comment type="caution">
    <text evidence="9">Lacks conserved residue(s) required for the propagation of feature annotation.</text>
</comment>
<evidence type="ECO:0000256" key="1">
    <source>
        <dbReference type="ARBA" id="ARBA00004479"/>
    </source>
</evidence>
<evidence type="ECO:0000256" key="4">
    <source>
        <dbReference type="ARBA" id="ARBA00022989"/>
    </source>
</evidence>
<dbReference type="SUPFAM" id="SSF57196">
    <property type="entry name" value="EGF/Laminin"/>
    <property type="match status" value="1"/>
</dbReference>
<reference evidence="13" key="2">
    <citation type="journal article" date="2017" name="Sci. Adv.">
        <title>A tail of two voltages: Proteomic comparison of the three electric organs of the electric eel.</title>
        <authorList>
            <person name="Traeger L.L."/>
            <person name="Sabat G."/>
            <person name="Barrett-Wilt G.A."/>
            <person name="Wells G.B."/>
            <person name="Sussman M.R."/>
        </authorList>
    </citation>
    <scope>NUCLEOTIDE SEQUENCE [LARGE SCALE GENOMIC DNA]</scope>
</reference>
<keyword evidence="6 10" id="KW-0472">Membrane</keyword>
<dbReference type="PANTHER" id="PTHR10740:SF10">
    <property type="entry name" value="EPIGEN"/>
    <property type="match status" value="1"/>
</dbReference>
<comment type="subcellular location">
    <subcellularLocation>
        <location evidence="1">Membrane</location>
        <topology evidence="1">Single-pass type I membrane protein</topology>
    </subcellularLocation>
</comment>
<dbReference type="STRING" id="8005.ENSEEEP00000039812"/>
<sequence>MYEPKVQPLLRPCNLELESYCLNGACYYAPDLDMLSCRCKPTFSGSRCEHEQLPAQRPSSPEEVIGITCGIFLLLTCIAVLLYCVWKKRVFKSPLSYKNTGQNNPV</sequence>
<evidence type="ECO:0000256" key="10">
    <source>
        <dbReference type="SAM" id="Phobius"/>
    </source>
</evidence>
<evidence type="ECO:0000313" key="13">
    <source>
        <dbReference type="Proteomes" id="UP000314983"/>
    </source>
</evidence>
<evidence type="ECO:0000256" key="7">
    <source>
        <dbReference type="ARBA" id="ARBA00023157"/>
    </source>
</evidence>
<accession>A0A4W4GTN7</accession>
<feature type="domain" description="EGF-like" evidence="11">
    <location>
        <begin position="9"/>
        <end position="49"/>
    </location>
</feature>
<keyword evidence="2 9" id="KW-0245">EGF-like domain</keyword>
<reference evidence="12" key="4">
    <citation type="submission" date="2025-08" db="UniProtKB">
        <authorList>
            <consortium name="Ensembl"/>
        </authorList>
    </citation>
    <scope>IDENTIFICATION</scope>
</reference>
<dbReference type="PROSITE" id="PS00022">
    <property type="entry name" value="EGF_1"/>
    <property type="match status" value="1"/>
</dbReference>
<dbReference type="OMA" id="RCEHEQL"/>
<dbReference type="GO" id="GO:0016020">
    <property type="term" value="C:membrane"/>
    <property type="evidence" value="ECO:0007669"/>
    <property type="project" value="UniProtKB-SubCell"/>
</dbReference>
<dbReference type="PROSITE" id="PS50026">
    <property type="entry name" value="EGF_3"/>
    <property type="match status" value="1"/>
</dbReference>
<dbReference type="AlphaFoldDB" id="A0A4W4GTN7"/>
<dbReference type="PANTHER" id="PTHR10740">
    <property type="entry name" value="TRANSFORMING GROWTH FACTOR ALPHA"/>
    <property type="match status" value="1"/>
</dbReference>
<keyword evidence="8" id="KW-0325">Glycoprotein</keyword>
<dbReference type="GO" id="GO:0008083">
    <property type="term" value="F:growth factor activity"/>
    <property type="evidence" value="ECO:0007669"/>
    <property type="project" value="UniProtKB-KW"/>
</dbReference>
<evidence type="ECO:0000256" key="2">
    <source>
        <dbReference type="ARBA" id="ARBA00022536"/>
    </source>
</evidence>
<name>A0A4W4GTN7_ELEEL</name>
<dbReference type="GO" id="GO:0007173">
    <property type="term" value="P:epidermal growth factor receptor signaling pathway"/>
    <property type="evidence" value="ECO:0007669"/>
    <property type="project" value="TreeGrafter"/>
</dbReference>
<dbReference type="InterPro" id="IPR000742">
    <property type="entry name" value="EGF"/>
</dbReference>
<evidence type="ECO:0000256" key="6">
    <source>
        <dbReference type="ARBA" id="ARBA00023136"/>
    </source>
</evidence>
<protein>
    <recommendedName>
        <fullName evidence="11">EGF-like domain-containing protein</fullName>
    </recommendedName>
</protein>
<dbReference type="GeneTree" id="ENSGT00940000181451"/>
<evidence type="ECO:0000259" key="11">
    <source>
        <dbReference type="PROSITE" id="PS50026"/>
    </source>
</evidence>
<keyword evidence="3 10" id="KW-0812">Transmembrane</keyword>
<dbReference type="PRINTS" id="PR00009">
    <property type="entry name" value="EGFTGF"/>
</dbReference>
<dbReference type="GO" id="GO:0005154">
    <property type="term" value="F:epidermal growth factor receptor binding"/>
    <property type="evidence" value="ECO:0007669"/>
    <property type="project" value="TreeGrafter"/>
</dbReference>
<evidence type="ECO:0000256" key="8">
    <source>
        <dbReference type="ARBA" id="ARBA00023180"/>
    </source>
</evidence>
<keyword evidence="4 10" id="KW-1133">Transmembrane helix</keyword>
<keyword evidence="13" id="KW-1185">Reference proteome</keyword>
<reference evidence="12" key="5">
    <citation type="submission" date="2025-09" db="UniProtKB">
        <authorList>
            <consortium name="Ensembl"/>
        </authorList>
    </citation>
    <scope>IDENTIFICATION</scope>
</reference>
<reference evidence="13" key="1">
    <citation type="journal article" date="2014" name="Science">
        <title>Nonhuman genetics. Genomic basis for the convergent evolution of electric organs.</title>
        <authorList>
            <person name="Gallant J.R."/>
            <person name="Traeger L.L."/>
            <person name="Volkening J.D."/>
            <person name="Moffett H."/>
            <person name="Chen P.H."/>
            <person name="Novina C.D."/>
            <person name="Phillips G.N.Jr."/>
            <person name="Anand R."/>
            <person name="Wells G.B."/>
            <person name="Pinch M."/>
            <person name="Guth R."/>
            <person name="Unguez G.A."/>
            <person name="Albert J.S."/>
            <person name="Zakon H.H."/>
            <person name="Samanta M.P."/>
            <person name="Sussman M.R."/>
        </authorList>
    </citation>
    <scope>NUCLEOTIDE SEQUENCE [LARGE SCALE GENOMIC DNA]</scope>
</reference>
<organism evidence="12 13">
    <name type="scientific">Electrophorus electricus</name>
    <name type="common">Electric eel</name>
    <name type="synonym">Gymnotus electricus</name>
    <dbReference type="NCBI Taxonomy" id="8005"/>
    <lineage>
        <taxon>Eukaryota</taxon>
        <taxon>Metazoa</taxon>
        <taxon>Chordata</taxon>
        <taxon>Craniata</taxon>
        <taxon>Vertebrata</taxon>
        <taxon>Euteleostomi</taxon>
        <taxon>Actinopterygii</taxon>
        <taxon>Neopterygii</taxon>
        <taxon>Teleostei</taxon>
        <taxon>Ostariophysi</taxon>
        <taxon>Gymnotiformes</taxon>
        <taxon>Gymnotoidei</taxon>
        <taxon>Gymnotidae</taxon>
        <taxon>Electrophorus</taxon>
    </lineage>
</organism>
<evidence type="ECO:0000313" key="12">
    <source>
        <dbReference type="Ensembl" id="ENSEEEP00000039812.1"/>
    </source>
</evidence>
<feature type="disulfide bond" evidence="9">
    <location>
        <begin position="39"/>
        <end position="48"/>
    </location>
</feature>
<dbReference type="Ensembl" id="ENSEEET00000040270.2">
    <property type="protein sequence ID" value="ENSEEEP00000039812.1"/>
    <property type="gene ID" value="ENSEEEG00000018876.2"/>
</dbReference>
<evidence type="ECO:0000256" key="3">
    <source>
        <dbReference type="ARBA" id="ARBA00022692"/>
    </source>
</evidence>
<dbReference type="GO" id="GO:0045840">
    <property type="term" value="P:positive regulation of mitotic nuclear division"/>
    <property type="evidence" value="ECO:0007669"/>
    <property type="project" value="TreeGrafter"/>
</dbReference>